<name>A0ABS4E9M4_9FIRM</name>
<reference evidence="2 3" key="1">
    <citation type="submission" date="2021-03" db="EMBL/GenBank/DDBJ databases">
        <title>Genomic Encyclopedia of Type Strains, Phase IV (KMG-IV): sequencing the most valuable type-strain genomes for metagenomic binning, comparative biology and taxonomic classification.</title>
        <authorList>
            <person name="Goeker M."/>
        </authorList>
    </citation>
    <scope>NUCLEOTIDE SEQUENCE [LARGE SCALE GENOMIC DNA]</scope>
    <source>
        <strain evidence="2 3">DSM 1289</strain>
    </source>
</reference>
<keyword evidence="3" id="KW-1185">Reference proteome</keyword>
<sequence length="277" mass="31769">MTDKEKLIENLELAAEIAEGMLYNKGGYGGAYEFWLDNLLLPITPSKMKVNIKNRNTTVDLVNGDEINILRKPGLTEIEFEFRLPASGYYYLNSLYTPAMVLKRLEKMKNRMRTSLRTYSDNALETDFLAPVIFRVITNDNRIGYYTKGVSIEDYSIVQDASKGKDITVSIRLKDYKYYRTIVYKEIKPDKPAQTETERPVSNNNPNANTTPAGTKHVVKGGENLSDLCLRYMRDGSKAMTDKMYQKNKATMDDWNKKNGQTKYPKMIYSGEVLYFG</sequence>
<evidence type="ECO:0000256" key="1">
    <source>
        <dbReference type="SAM" id="MobiDB-lite"/>
    </source>
</evidence>
<organism evidence="2 3">
    <name type="scientific">Metaclostridioides mangenotii</name>
    <dbReference type="NCBI Taxonomy" id="1540"/>
    <lineage>
        <taxon>Bacteria</taxon>
        <taxon>Bacillati</taxon>
        <taxon>Bacillota</taxon>
        <taxon>Clostridia</taxon>
        <taxon>Peptostreptococcales</taxon>
        <taxon>Peptostreptococcaceae</taxon>
        <taxon>Metaclostridioides</taxon>
    </lineage>
</organism>
<accession>A0ABS4E9M4</accession>
<dbReference type="Proteomes" id="UP000767291">
    <property type="component" value="Unassembled WGS sequence"/>
</dbReference>
<protein>
    <recommendedName>
        <fullName evidence="4">LysM domain-containing protein</fullName>
    </recommendedName>
</protein>
<feature type="region of interest" description="Disordered" evidence="1">
    <location>
        <begin position="190"/>
        <end position="217"/>
    </location>
</feature>
<dbReference type="RefSeq" id="WP_209456127.1">
    <property type="nucleotide sequence ID" value="NZ_BAAACS010000012.1"/>
</dbReference>
<comment type="caution">
    <text evidence="2">The sequence shown here is derived from an EMBL/GenBank/DDBJ whole genome shotgun (WGS) entry which is preliminary data.</text>
</comment>
<evidence type="ECO:0000313" key="3">
    <source>
        <dbReference type="Proteomes" id="UP000767291"/>
    </source>
</evidence>
<feature type="compositionally biased region" description="Basic and acidic residues" evidence="1">
    <location>
        <begin position="190"/>
        <end position="199"/>
    </location>
</feature>
<gene>
    <name evidence="2" type="ORF">J2Z43_001037</name>
</gene>
<feature type="compositionally biased region" description="Low complexity" evidence="1">
    <location>
        <begin position="203"/>
        <end position="213"/>
    </location>
</feature>
<dbReference type="EMBL" id="JAGGJX010000001">
    <property type="protein sequence ID" value="MBP1854647.1"/>
    <property type="molecule type" value="Genomic_DNA"/>
</dbReference>
<proteinExistence type="predicted"/>
<evidence type="ECO:0000313" key="2">
    <source>
        <dbReference type="EMBL" id="MBP1854647.1"/>
    </source>
</evidence>
<evidence type="ECO:0008006" key="4">
    <source>
        <dbReference type="Google" id="ProtNLM"/>
    </source>
</evidence>